<keyword evidence="8" id="KW-0067">ATP-binding</keyword>
<evidence type="ECO:0000313" key="15">
    <source>
        <dbReference type="Proteomes" id="UP000596248"/>
    </source>
</evidence>
<dbReference type="InterPro" id="IPR045540">
    <property type="entry name" value="YegS/DAGK_C"/>
</dbReference>
<comment type="cofactor">
    <cofactor evidence="1">
        <name>Mg(2+)</name>
        <dbReference type="ChEBI" id="CHEBI:18420"/>
    </cofactor>
</comment>
<keyword evidence="4" id="KW-0808">Transferase</keyword>
<dbReference type="Pfam" id="PF19279">
    <property type="entry name" value="YegS_C"/>
    <property type="match status" value="1"/>
</dbReference>
<evidence type="ECO:0000313" key="14">
    <source>
        <dbReference type="EMBL" id="QRG67679.1"/>
    </source>
</evidence>
<dbReference type="EMBL" id="CP069127">
    <property type="protein sequence ID" value="QRG67679.1"/>
    <property type="molecule type" value="Genomic_DNA"/>
</dbReference>
<dbReference type="Gene3D" id="2.60.200.40">
    <property type="match status" value="1"/>
</dbReference>
<dbReference type="InterPro" id="IPR017438">
    <property type="entry name" value="ATP-NAD_kinase_N"/>
</dbReference>
<dbReference type="InterPro" id="IPR005218">
    <property type="entry name" value="Diacylglycerol/lipid_kinase"/>
</dbReference>
<keyword evidence="9" id="KW-0460">Magnesium</keyword>
<gene>
    <name evidence="14" type="ORF">JNE38_30415</name>
</gene>
<evidence type="ECO:0000256" key="9">
    <source>
        <dbReference type="ARBA" id="ARBA00022842"/>
    </source>
</evidence>
<dbReference type="SUPFAM" id="SSF111331">
    <property type="entry name" value="NAD kinase/diacylglycerol kinase-like"/>
    <property type="match status" value="1"/>
</dbReference>
<keyword evidence="15" id="KW-1185">Reference proteome</keyword>
<accession>A0ABX7FPR8</accession>
<evidence type="ECO:0000256" key="2">
    <source>
        <dbReference type="ARBA" id="ARBA00005983"/>
    </source>
</evidence>
<evidence type="ECO:0000256" key="3">
    <source>
        <dbReference type="ARBA" id="ARBA00022516"/>
    </source>
</evidence>
<evidence type="ECO:0000256" key="5">
    <source>
        <dbReference type="ARBA" id="ARBA00022723"/>
    </source>
</evidence>
<evidence type="ECO:0000256" key="1">
    <source>
        <dbReference type="ARBA" id="ARBA00001946"/>
    </source>
</evidence>
<keyword evidence="11" id="KW-0594">Phospholipid biosynthesis</keyword>
<keyword evidence="12" id="KW-1208">Phospholipid metabolism</keyword>
<keyword evidence="10" id="KW-0443">Lipid metabolism</keyword>
<dbReference type="PANTHER" id="PTHR12358:SF106">
    <property type="entry name" value="LIPID KINASE YEGS"/>
    <property type="match status" value="1"/>
</dbReference>
<name>A0ABX7FPR8_BRECH</name>
<evidence type="ECO:0000259" key="13">
    <source>
        <dbReference type="PROSITE" id="PS50146"/>
    </source>
</evidence>
<comment type="similarity">
    <text evidence="2">Belongs to the diacylglycerol/lipid kinase family.</text>
</comment>
<dbReference type="InterPro" id="IPR016064">
    <property type="entry name" value="NAD/diacylglycerol_kinase_sf"/>
</dbReference>
<dbReference type="NCBIfam" id="TIGR00147">
    <property type="entry name" value="YegS/Rv2252/BmrU family lipid kinase"/>
    <property type="match status" value="1"/>
</dbReference>
<dbReference type="PANTHER" id="PTHR12358">
    <property type="entry name" value="SPHINGOSINE KINASE"/>
    <property type="match status" value="1"/>
</dbReference>
<protein>
    <submittedName>
        <fullName evidence="14">Diacylglycerol kinase family lipid kinase</fullName>
    </submittedName>
</protein>
<evidence type="ECO:0000256" key="11">
    <source>
        <dbReference type="ARBA" id="ARBA00023209"/>
    </source>
</evidence>
<keyword evidence="6" id="KW-0547">Nucleotide-binding</keyword>
<keyword evidence="5" id="KW-0479">Metal-binding</keyword>
<evidence type="ECO:0000256" key="12">
    <source>
        <dbReference type="ARBA" id="ARBA00023264"/>
    </source>
</evidence>
<evidence type="ECO:0000256" key="6">
    <source>
        <dbReference type="ARBA" id="ARBA00022741"/>
    </source>
</evidence>
<dbReference type="InterPro" id="IPR001206">
    <property type="entry name" value="Diacylglycerol_kinase_cat_dom"/>
</dbReference>
<dbReference type="RefSeq" id="WP_203354729.1">
    <property type="nucleotide sequence ID" value="NZ_CP069127.1"/>
</dbReference>
<evidence type="ECO:0000256" key="8">
    <source>
        <dbReference type="ARBA" id="ARBA00022840"/>
    </source>
</evidence>
<dbReference type="Proteomes" id="UP000596248">
    <property type="component" value="Chromosome"/>
</dbReference>
<feature type="domain" description="DAGKc" evidence="13">
    <location>
        <begin position="1"/>
        <end position="131"/>
    </location>
</feature>
<evidence type="ECO:0000256" key="10">
    <source>
        <dbReference type="ARBA" id="ARBA00023098"/>
    </source>
</evidence>
<evidence type="ECO:0000256" key="7">
    <source>
        <dbReference type="ARBA" id="ARBA00022777"/>
    </source>
</evidence>
<proteinExistence type="inferred from homology"/>
<dbReference type="Gene3D" id="3.40.50.10330">
    <property type="entry name" value="Probable inorganic polyphosphate/atp-NAD kinase, domain 1"/>
    <property type="match status" value="1"/>
</dbReference>
<dbReference type="InterPro" id="IPR050187">
    <property type="entry name" value="Lipid_Phosphate_FormReg"/>
</dbReference>
<dbReference type="GO" id="GO:0016301">
    <property type="term" value="F:kinase activity"/>
    <property type="evidence" value="ECO:0007669"/>
    <property type="project" value="UniProtKB-KW"/>
</dbReference>
<dbReference type="SMART" id="SM00046">
    <property type="entry name" value="DAGKc"/>
    <property type="match status" value="1"/>
</dbReference>
<keyword evidence="7 14" id="KW-0418">Kinase</keyword>
<keyword evidence="3" id="KW-0444">Lipid biosynthesis</keyword>
<dbReference type="PROSITE" id="PS50146">
    <property type="entry name" value="DAGK"/>
    <property type="match status" value="1"/>
</dbReference>
<sequence length="299" mass="32614">MLGFIVNPVAGNGKGKEVWGVLEQILRQQEAVYRVRETSREGEAQTIAVELIEKEGVNKIVAVGGDGTIHEVVNGIHQSGKACMLGHVAAGSGNDFSRGHGLSNDPEEAIERILSEKREKVIDLLKINGRLAVNSVGAGFDGQVAKTTNAASYKKWLNRMRLGKAAYLWSVIRVLFTYQPCEVKLTVDGEVFFVEKAWLIAIANIPNYGGGMLICPRAVADDGMAEICVVNDVGRWGLLRAFPQIFTGAHVNHPKVSFFRGKKITVEAQRPLFVHADGEIVDSTPLRVEVIPKSQRICG</sequence>
<organism evidence="14 15">
    <name type="scientific">Brevibacillus choshinensis</name>
    <dbReference type="NCBI Taxonomy" id="54911"/>
    <lineage>
        <taxon>Bacteria</taxon>
        <taxon>Bacillati</taxon>
        <taxon>Bacillota</taxon>
        <taxon>Bacilli</taxon>
        <taxon>Bacillales</taxon>
        <taxon>Paenibacillaceae</taxon>
        <taxon>Brevibacillus</taxon>
    </lineage>
</organism>
<evidence type="ECO:0000256" key="4">
    <source>
        <dbReference type="ARBA" id="ARBA00022679"/>
    </source>
</evidence>
<reference evidence="14 15" key="1">
    <citation type="submission" date="2021-01" db="EMBL/GenBank/DDBJ databases">
        <title>Identification of strong promoters based on the transcriptome of Brevibacillus choshinensis.</title>
        <authorList>
            <person name="Yao D."/>
            <person name="Zhang K."/>
            <person name="Wu J."/>
        </authorList>
    </citation>
    <scope>NUCLEOTIDE SEQUENCE [LARGE SCALE GENOMIC DNA]</scope>
    <source>
        <strain evidence="14 15">HPD31-SP3</strain>
    </source>
</reference>
<dbReference type="Pfam" id="PF00781">
    <property type="entry name" value="DAGK_cat"/>
    <property type="match status" value="1"/>
</dbReference>